<sequence>VYQIASGGTSWSQLGSLPSEYEFIRAMAVGTDYTYAAESRGRVWKLASGSSIWEEIASLPSGPYNQFLFVDASDNLYAGITSLGVYKYVGTWQAMGSLGSRDALAMDYGPDGNLWVGTNDGVWRWSGSAWAAVSGTSGWDVRALKRNPLHPSRLFVGLSTGAVYRYRQSTGAWTEVSGLGIPSDEPVWGLALGTGEPQRLFVGTDDGLYYTDIHHPNLTLENDPRSQAAL</sequence>
<organism evidence="1">
    <name type="scientific">marine sediment metagenome</name>
    <dbReference type="NCBI Taxonomy" id="412755"/>
    <lineage>
        <taxon>unclassified sequences</taxon>
        <taxon>metagenomes</taxon>
        <taxon>ecological metagenomes</taxon>
    </lineage>
</organism>
<comment type="caution">
    <text evidence="1">The sequence shown here is derived from an EMBL/GenBank/DDBJ whole genome shotgun (WGS) entry which is preliminary data.</text>
</comment>
<evidence type="ECO:0008006" key="2">
    <source>
        <dbReference type="Google" id="ProtNLM"/>
    </source>
</evidence>
<feature type="non-terminal residue" evidence="1">
    <location>
        <position position="1"/>
    </location>
</feature>
<feature type="non-terminal residue" evidence="1">
    <location>
        <position position="230"/>
    </location>
</feature>
<gene>
    <name evidence="1" type="ORF">S06H3_56435</name>
</gene>
<reference evidence="1" key="1">
    <citation type="journal article" date="2014" name="Front. Microbiol.">
        <title>High frequency of phylogenetically diverse reductive dehalogenase-homologous genes in deep subseafloor sedimentary metagenomes.</title>
        <authorList>
            <person name="Kawai M."/>
            <person name="Futagami T."/>
            <person name="Toyoda A."/>
            <person name="Takaki Y."/>
            <person name="Nishi S."/>
            <person name="Hori S."/>
            <person name="Arai W."/>
            <person name="Tsubouchi T."/>
            <person name="Morono Y."/>
            <person name="Uchiyama I."/>
            <person name="Ito T."/>
            <person name="Fujiyama A."/>
            <person name="Inagaki F."/>
            <person name="Takami H."/>
        </authorList>
    </citation>
    <scope>NUCLEOTIDE SEQUENCE</scope>
    <source>
        <strain evidence="1">Expedition CK06-06</strain>
    </source>
</reference>
<accession>X1P9J2</accession>
<protein>
    <recommendedName>
        <fullName evidence="2">Photosynthesis system II assembly factor Ycf48/Hcf136-like domain-containing protein</fullName>
    </recommendedName>
</protein>
<proteinExistence type="predicted"/>
<evidence type="ECO:0000313" key="1">
    <source>
        <dbReference type="EMBL" id="GAI52493.1"/>
    </source>
</evidence>
<dbReference type="AlphaFoldDB" id="X1P9J2"/>
<dbReference type="Gene3D" id="2.130.10.10">
    <property type="entry name" value="YVTN repeat-like/Quinoprotein amine dehydrogenase"/>
    <property type="match status" value="1"/>
</dbReference>
<dbReference type="EMBL" id="BARV01036297">
    <property type="protein sequence ID" value="GAI52493.1"/>
    <property type="molecule type" value="Genomic_DNA"/>
</dbReference>
<name>X1P9J2_9ZZZZ</name>
<dbReference type="InterPro" id="IPR015943">
    <property type="entry name" value="WD40/YVTN_repeat-like_dom_sf"/>
</dbReference>
<dbReference type="SUPFAM" id="SSF101898">
    <property type="entry name" value="NHL repeat"/>
    <property type="match status" value="1"/>
</dbReference>